<organism evidence="3 4">
    <name type="scientific">Allisonella histaminiformans</name>
    <dbReference type="NCBI Taxonomy" id="209880"/>
    <lineage>
        <taxon>Bacteria</taxon>
        <taxon>Bacillati</taxon>
        <taxon>Bacillota</taxon>
        <taxon>Negativicutes</taxon>
        <taxon>Veillonellales</taxon>
        <taxon>Veillonellaceae</taxon>
        <taxon>Allisonella</taxon>
    </lineage>
</organism>
<dbReference type="PANTHER" id="PTHR14969:SF13">
    <property type="entry name" value="AT30094P"/>
    <property type="match status" value="1"/>
</dbReference>
<dbReference type="InterPro" id="IPR036938">
    <property type="entry name" value="PAP2/HPO_sf"/>
</dbReference>
<evidence type="ECO:0000313" key="3">
    <source>
        <dbReference type="EMBL" id="SDA37363.1"/>
    </source>
</evidence>
<evidence type="ECO:0000256" key="1">
    <source>
        <dbReference type="SAM" id="Phobius"/>
    </source>
</evidence>
<feature type="transmembrane region" description="Helical" evidence="1">
    <location>
        <begin position="130"/>
        <end position="151"/>
    </location>
</feature>
<proteinExistence type="predicted"/>
<dbReference type="InterPro" id="IPR000326">
    <property type="entry name" value="PAP2/HPO"/>
</dbReference>
<sequence length="198" mass="22204">MNADLKVVRAINGVAGKHRTMDLALDAFTRTGHLTFVLYGLWMWFGPGKAWDKSRRRRSAMMALFSVGLASCVSMLIGKIWSRKRPFVRDWKIWNFTGHKANASFPSNHTMNSFVIVMQLYRDKMPGRHIMAVMASLLAFSRMFAGLHYPTDLLGGIGIAGLVNAAVNRSFVARGIAHVTVWISLLLDKIVAIIRKAR</sequence>
<name>A0A1G5UUS5_9FIRM</name>
<dbReference type="EMBL" id="FMXA01000003">
    <property type="protein sequence ID" value="SDA37363.1"/>
    <property type="molecule type" value="Genomic_DNA"/>
</dbReference>
<keyword evidence="1" id="KW-0472">Membrane</keyword>
<dbReference type="PANTHER" id="PTHR14969">
    <property type="entry name" value="SPHINGOSINE-1-PHOSPHATE PHOSPHOHYDROLASE"/>
    <property type="match status" value="1"/>
</dbReference>
<dbReference type="STRING" id="209880.SAMN02910343_00097"/>
<feature type="domain" description="Phosphatidic acid phosphatase type 2/haloperoxidase" evidence="2">
    <location>
        <begin position="59"/>
        <end position="168"/>
    </location>
</feature>
<dbReference type="Proteomes" id="UP000199689">
    <property type="component" value="Unassembled WGS sequence"/>
</dbReference>
<evidence type="ECO:0000259" key="2">
    <source>
        <dbReference type="SMART" id="SM00014"/>
    </source>
</evidence>
<dbReference type="OrthoDB" id="9789113at2"/>
<feature type="transmembrane region" description="Helical" evidence="1">
    <location>
        <begin position="60"/>
        <end position="82"/>
    </location>
</feature>
<evidence type="ECO:0000313" key="4">
    <source>
        <dbReference type="Proteomes" id="UP000199689"/>
    </source>
</evidence>
<dbReference type="Pfam" id="PF01569">
    <property type="entry name" value="PAP2"/>
    <property type="match status" value="1"/>
</dbReference>
<dbReference type="AlphaFoldDB" id="A0A1G5UUS5"/>
<reference evidence="3 4" key="1">
    <citation type="submission" date="2016-10" db="EMBL/GenBank/DDBJ databases">
        <authorList>
            <person name="de Groot N.N."/>
        </authorList>
    </citation>
    <scope>NUCLEOTIDE SEQUENCE [LARGE SCALE GENOMIC DNA]</scope>
    <source>
        <strain evidence="3 4">DSM 15230</strain>
    </source>
</reference>
<keyword evidence="4" id="KW-1185">Reference proteome</keyword>
<accession>A0A1G5UUS5</accession>
<protein>
    <submittedName>
        <fullName evidence="3">Undecaprenyl-diphosphatase</fullName>
    </submittedName>
</protein>
<dbReference type="RefSeq" id="WP_091362698.1">
    <property type="nucleotide sequence ID" value="NZ_CAUWGZ010000004.1"/>
</dbReference>
<gene>
    <name evidence="3" type="ORF">SAMN02910343_00097</name>
</gene>
<dbReference type="SUPFAM" id="SSF48317">
    <property type="entry name" value="Acid phosphatase/Vanadium-dependent haloperoxidase"/>
    <property type="match status" value="1"/>
</dbReference>
<dbReference type="SMART" id="SM00014">
    <property type="entry name" value="acidPPc"/>
    <property type="match status" value="1"/>
</dbReference>
<keyword evidence="1" id="KW-0812">Transmembrane</keyword>
<dbReference type="GeneID" id="87755153"/>
<feature type="transmembrane region" description="Helical" evidence="1">
    <location>
        <begin position="171"/>
        <end position="194"/>
    </location>
</feature>
<keyword evidence="1" id="KW-1133">Transmembrane helix</keyword>
<feature type="transmembrane region" description="Helical" evidence="1">
    <location>
        <begin position="27"/>
        <end position="45"/>
    </location>
</feature>
<dbReference type="Gene3D" id="1.20.144.10">
    <property type="entry name" value="Phosphatidic acid phosphatase type 2/haloperoxidase"/>
    <property type="match status" value="1"/>
</dbReference>